<comment type="caution">
    <text evidence="1">The sequence shown here is derived from an EMBL/GenBank/DDBJ whole genome shotgun (WGS) entry which is preliminary data.</text>
</comment>
<protein>
    <submittedName>
        <fullName evidence="1">Uncharacterized protein</fullName>
    </submittedName>
</protein>
<organism evidence="1">
    <name type="scientific">bioreactor metagenome</name>
    <dbReference type="NCBI Taxonomy" id="1076179"/>
    <lineage>
        <taxon>unclassified sequences</taxon>
        <taxon>metagenomes</taxon>
        <taxon>ecological metagenomes</taxon>
    </lineage>
</organism>
<dbReference type="EMBL" id="VSSQ01112996">
    <property type="protein sequence ID" value="MPN49597.1"/>
    <property type="molecule type" value="Genomic_DNA"/>
</dbReference>
<proteinExistence type="predicted"/>
<evidence type="ECO:0000313" key="1">
    <source>
        <dbReference type="EMBL" id="MPN49597.1"/>
    </source>
</evidence>
<dbReference type="AlphaFoldDB" id="A0A645IEA7"/>
<sequence>MTLSDRNAALNQSILNKACLALYAKMSNLIRGKQRISKKRLRKIFGWDFSGAMPQALTLMDPPTFARSVEIIPRKAK</sequence>
<reference evidence="1" key="1">
    <citation type="submission" date="2019-08" db="EMBL/GenBank/DDBJ databases">
        <authorList>
            <person name="Kucharzyk K."/>
            <person name="Murdoch R.W."/>
            <person name="Higgins S."/>
            <person name="Loffler F."/>
        </authorList>
    </citation>
    <scope>NUCLEOTIDE SEQUENCE</scope>
</reference>
<name>A0A645IEA7_9ZZZZ</name>
<accession>A0A645IEA7</accession>
<gene>
    <name evidence="1" type="ORF">SDC9_197219</name>
</gene>